<organism evidence="1 2">
    <name type="scientific">Microbacterium phage Appa</name>
    <dbReference type="NCBI Taxonomy" id="2182350"/>
    <lineage>
        <taxon>Viruses</taxon>
        <taxon>Duplodnaviria</taxon>
        <taxon>Heunggongvirae</taxon>
        <taxon>Uroviricota</taxon>
        <taxon>Caudoviricetes</taxon>
        <taxon>Appavirus</taxon>
        <taxon>Appavirus appa</taxon>
    </lineage>
</organism>
<sequence>MSDPKRYRRGKTSGMYLDKETREPVVASQFVEQGVAMWIVDDLVGGAALMSSDTFAARYSMPV</sequence>
<accession>A0A2U8UHS7</accession>
<name>A0A2U8UHS7_9CAUD</name>
<reference evidence="1 2" key="1">
    <citation type="submission" date="2018-03" db="EMBL/GenBank/DDBJ databases">
        <authorList>
            <person name="Zack K.M."/>
            <person name="Garlena R.A."/>
            <person name="Russell D.A."/>
            <person name="Pope W.H."/>
            <person name="Jacobs-Sera D."/>
            <person name="Hatfull G.F."/>
        </authorList>
    </citation>
    <scope>NUCLEOTIDE SEQUENCE [LARGE SCALE GENOMIC DNA]</scope>
</reference>
<proteinExistence type="predicted"/>
<evidence type="ECO:0000313" key="1">
    <source>
        <dbReference type="EMBL" id="AWN03192.1"/>
    </source>
</evidence>
<dbReference type="KEGG" id="vg:54992004"/>
<keyword evidence="2" id="KW-1185">Reference proteome</keyword>
<dbReference type="RefSeq" id="YP_009801487.1">
    <property type="nucleotide sequence ID" value="NC_047972.1"/>
</dbReference>
<evidence type="ECO:0000313" key="2">
    <source>
        <dbReference type="Proteomes" id="UP000246517"/>
    </source>
</evidence>
<dbReference type="EMBL" id="MH153799">
    <property type="protein sequence ID" value="AWN03192.1"/>
    <property type="molecule type" value="Genomic_DNA"/>
</dbReference>
<gene>
    <name evidence="1" type="primary">10</name>
    <name evidence="1" type="ORF">PBI_APPA_10</name>
</gene>
<dbReference type="GeneID" id="54992004"/>
<dbReference type="Proteomes" id="UP000246517">
    <property type="component" value="Segment"/>
</dbReference>
<protein>
    <submittedName>
        <fullName evidence="1">Uncharacterized protein</fullName>
    </submittedName>
</protein>